<dbReference type="Gene3D" id="3.40.630.190">
    <property type="entry name" value="LCP protein"/>
    <property type="match status" value="1"/>
</dbReference>
<reference evidence="4 5" key="1">
    <citation type="submission" date="2020-03" db="EMBL/GenBank/DDBJ databases">
        <title>Complete genome of Arcanobacterium buesumensis sp. nov. strain 2701.</title>
        <authorList>
            <person name="Borowiak M."/>
            <person name="Alssahen M."/>
            <person name="Laemmler C."/>
            <person name="Malorny B."/>
            <person name="Hassan A."/>
            <person name="Prenger-Berninghoff E."/>
            <person name="Ploetz M."/>
            <person name="Abdulmawjood A."/>
        </authorList>
    </citation>
    <scope>NUCLEOTIDE SEQUENCE [LARGE SCALE GENOMIC DNA]</scope>
    <source>
        <strain evidence="4 5">2701</strain>
    </source>
</reference>
<dbReference type="EMBL" id="CP050804">
    <property type="protein sequence ID" value="QJC22344.1"/>
    <property type="molecule type" value="Genomic_DNA"/>
</dbReference>
<proteinExistence type="inferred from homology"/>
<dbReference type="PANTHER" id="PTHR33392:SF6">
    <property type="entry name" value="POLYISOPRENYL-TEICHOIC ACID--PEPTIDOGLYCAN TEICHOIC ACID TRANSFERASE TAGU"/>
    <property type="match status" value="1"/>
</dbReference>
<evidence type="ECO:0000256" key="2">
    <source>
        <dbReference type="SAM" id="MobiDB-lite"/>
    </source>
</evidence>
<dbReference type="Pfam" id="PF03816">
    <property type="entry name" value="LytR_cpsA_psr"/>
    <property type="match status" value="1"/>
</dbReference>
<dbReference type="NCBIfam" id="TIGR00350">
    <property type="entry name" value="lytR_cpsA_psr"/>
    <property type="match status" value="1"/>
</dbReference>
<dbReference type="AlphaFoldDB" id="A0A6H2EMP6"/>
<accession>A0A6H2EMP6</accession>
<organism evidence="4 5">
    <name type="scientific">Arcanobacterium buesumense</name>
    <dbReference type="NCBI Taxonomy" id="2722751"/>
    <lineage>
        <taxon>Bacteria</taxon>
        <taxon>Bacillati</taxon>
        <taxon>Actinomycetota</taxon>
        <taxon>Actinomycetes</taxon>
        <taxon>Actinomycetales</taxon>
        <taxon>Actinomycetaceae</taxon>
        <taxon>Arcanobacterium</taxon>
    </lineage>
</organism>
<evidence type="ECO:0000313" key="4">
    <source>
        <dbReference type="EMBL" id="QJC22344.1"/>
    </source>
</evidence>
<dbReference type="InterPro" id="IPR050922">
    <property type="entry name" value="LytR/CpsA/Psr_CW_biosynth"/>
</dbReference>
<dbReference type="RefSeq" id="WP_168918266.1">
    <property type="nucleotide sequence ID" value="NZ_CP050804.1"/>
</dbReference>
<feature type="domain" description="Cell envelope-related transcriptional attenuator" evidence="3">
    <location>
        <begin position="103"/>
        <end position="267"/>
    </location>
</feature>
<evidence type="ECO:0000313" key="5">
    <source>
        <dbReference type="Proteomes" id="UP000502298"/>
    </source>
</evidence>
<dbReference type="PANTHER" id="PTHR33392">
    <property type="entry name" value="POLYISOPRENYL-TEICHOIC ACID--PEPTIDOGLYCAN TEICHOIC ACID TRANSFERASE TAGU"/>
    <property type="match status" value="1"/>
</dbReference>
<dbReference type="KEGG" id="arca:HC352_07355"/>
<evidence type="ECO:0000259" key="3">
    <source>
        <dbReference type="Pfam" id="PF03816"/>
    </source>
</evidence>
<keyword evidence="5" id="KW-1185">Reference proteome</keyword>
<sequence length="385" mass="41661">MEKSNSTAELPHRSATHQRKSGPWRKRLRIFGLAVLAFTLVSSSALATMVYELQRSIVQHDLSALVQQKERPTENQAPLDQKAGKPLNILLLGADLADGGSQRSDTTMLMHISADRQRIDVVSIPRDTLVDIPPCVMGNEDMSYPQHDAMFNAAFSTGGTFGGSVAQAAACTLRTVEELTGVYVDGFAVLNFDSFRDVVDTIGGIDMCFNEAIDDPHSGIQLESGCHHLNGTQALGIARARYSIGDGSDIGRISRQHQVVTAIAKKTFSLNVFTDIPTLYGILKDVTSHMDLSSGLGDIQWLGGLAYSLRNVDPDAINFATMPYYPDGARVRPSQNAQRVWDALVNDLPIPEDASATDSGPDIVRSVTPEQLDEFTKSIGSGIAD</sequence>
<gene>
    <name evidence="4" type="ORF">HC352_07355</name>
</gene>
<name>A0A6H2EMP6_9ACTO</name>
<protein>
    <submittedName>
        <fullName evidence="4">LCP family protein</fullName>
    </submittedName>
</protein>
<comment type="similarity">
    <text evidence="1">Belongs to the LytR/CpsA/Psr (LCP) family.</text>
</comment>
<dbReference type="InterPro" id="IPR004474">
    <property type="entry name" value="LytR_CpsA_psr"/>
</dbReference>
<evidence type="ECO:0000256" key="1">
    <source>
        <dbReference type="ARBA" id="ARBA00006068"/>
    </source>
</evidence>
<feature type="region of interest" description="Disordered" evidence="2">
    <location>
        <begin position="1"/>
        <end position="21"/>
    </location>
</feature>
<dbReference type="Proteomes" id="UP000502298">
    <property type="component" value="Chromosome"/>
</dbReference>